<keyword evidence="10" id="KW-1185">Reference proteome</keyword>
<keyword evidence="6" id="KW-0472">Membrane</keyword>
<evidence type="ECO:0000313" key="9">
    <source>
        <dbReference type="EMBL" id="KAK3248782.1"/>
    </source>
</evidence>
<protein>
    <recommendedName>
        <fullName evidence="8">Right handed beta helix domain-containing protein</fullName>
    </recommendedName>
</protein>
<dbReference type="AlphaFoldDB" id="A0AAE0F2B2"/>
<proteinExistence type="predicted"/>
<dbReference type="Pfam" id="PF13229">
    <property type="entry name" value="Beta_helix"/>
    <property type="match status" value="1"/>
</dbReference>
<evidence type="ECO:0000256" key="2">
    <source>
        <dbReference type="ARBA" id="ARBA00004442"/>
    </source>
</evidence>
<dbReference type="SUPFAM" id="SSF51126">
    <property type="entry name" value="Pectin lyase-like"/>
    <property type="match status" value="1"/>
</dbReference>
<keyword evidence="5" id="KW-0732">Signal</keyword>
<dbReference type="InterPro" id="IPR039448">
    <property type="entry name" value="Beta_helix"/>
</dbReference>
<evidence type="ECO:0000259" key="8">
    <source>
        <dbReference type="Pfam" id="PF13229"/>
    </source>
</evidence>
<evidence type="ECO:0000256" key="7">
    <source>
        <dbReference type="ARBA" id="ARBA00023237"/>
    </source>
</evidence>
<dbReference type="EMBL" id="LGRX02027793">
    <property type="protein sequence ID" value="KAK3248782.1"/>
    <property type="molecule type" value="Genomic_DNA"/>
</dbReference>
<evidence type="ECO:0000256" key="3">
    <source>
        <dbReference type="ARBA" id="ARBA00004613"/>
    </source>
</evidence>
<dbReference type="PANTHER" id="PTHR11319">
    <property type="entry name" value="G PROTEIN-COUPLED RECEPTOR-RELATED"/>
    <property type="match status" value="1"/>
</dbReference>
<feature type="domain" description="Right handed beta helix" evidence="8">
    <location>
        <begin position="169"/>
        <end position="277"/>
    </location>
</feature>
<evidence type="ECO:0000256" key="1">
    <source>
        <dbReference type="ARBA" id="ARBA00004196"/>
    </source>
</evidence>
<evidence type="ECO:0000256" key="4">
    <source>
        <dbReference type="ARBA" id="ARBA00022525"/>
    </source>
</evidence>
<gene>
    <name evidence="9" type="ORF">CYMTET_41759</name>
</gene>
<evidence type="ECO:0000313" key="10">
    <source>
        <dbReference type="Proteomes" id="UP001190700"/>
    </source>
</evidence>
<dbReference type="GO" id="GO:0005576">
    <property type="term" value="C:extracellular region"/>
    <property type="evidence" value="ECO:0007669"/>
    <property type="project" value="UniProtKB-SubCell"/>
</dbReference>
<dbReference type="NCBIfam" id="TIGR01376">
    <property type="entry name" value="POMP_repeat"/>
    <property type="match status" value="1"/>
</dbReference>
<dbReference type="Proteomes" id="UP001190700">
    <property type="component" value="Unassembled WGS sequence"/>
</dbReference>
<organism evidence="9 10">
    <name type="scientific">Cymbomonas tetramitiformis</name>
    <dbReference type="NCBI Taxonomy" id="36881"/>
    <lineage>
        <taxon>Eukaryota</taxon>
        <taxon>Viridiplantae</taxon>
        <taxon>Chlorophyta</taxon>
        <taxon>Pyramimonadophyceae</taxon>
        <taxon>Pyramimonadales</taxon>
        <taxon>Pyramimonadaceae</taxon>
        <taxon>Cymbomonas</taxon>
    </lineage>
</organism>
<comment type="caution">
    <text evidence="9">The sequence shown here is derived from an EMBL/GenBank/DDBJ whole genome shotgun (WGS) entry which is preliminary data.</text>
</comment>
<accession>A0AAE0F2B2</accession>
<dbReference type="InterPro" id="IPR003368">
    <property type="entry name" value="POMP_repeat"/>
</dbReference>
<keyword evidence="4" id="KW-0964">Secreted</keyword>
<sequence>MNAGGAVYVTTNSSVHFEAGGWLDGNNAVQQGGAVCLGDSAVLSMVGVTVSSNTADLFVGGAISAGNGSQVLIGGIYGASATIVVRNNSRVADNEAKVDGGGVCVVGYGTLEMDASSITGNRAAGDGGGIAVSTGSEAALRNGTVVERNSGGDGGGLAVSAGRVSMMDAIVRVNIAHGSAAGVLVDSGAEVVVEGSHFELHPGSALKVVGEAQAMVRSTIFAQNNGTSGGGLWADSSTTVRLDGCSFENNVAEAGSGGGFYSAGNLTLIESLCVGNTAQEGGSAFLQFTLPSQVAEATVTPTAAELMTDDTGRLVYSWGHCDSHWVSTPEPSPSQEDLLRSILHLQQQQAQEQRLLREQLHRQTVINESLEAQIAAATAKLAASDTGGGATKTAEQLLERRRKLAYVPEAKANPFPRRPASLTSRMPQLYDLHGNKTYDVLAKKSNSSMKFESVVLGPSMSYLYDVVTYGNDALDSCVRQEMKRWTRYTNVCMR</sequence>
<comment type="subcellular location">
    <subcellularLocation>
        <location evidence="1">Cell envelope</location>
    </subcellularLocation>
    <subcellularLocation>
        <location evidence="2">Cell outer membrane</location>
    </subcellularLocation>
    <subcellularLocation>
        <location evidence="3">Secreted</location>
    </subcellularLocation>
</comment>
<dbReference type="InterPro" id="IPR011050">
    <property type="entry name" value="Pectin_lyase_fold/virulence"/>
</dbReference>
<evidence type="ECO:0000256" key="6">
    <source>
        <dbReference type="ARBA" id="ARBA00023136"/>
    </source>
</evidence>
<evidence type="ECO:0000256" key="5">
    <source>
        <dbReference type="ARBA" id="ARBA00022729"/>
    </source>
</evidence>
<dbReference type="PANTHER" id="PTHR11319:SF35">
    <property type="entry name" value="OUTER MEMBRANE PROTEIN PMPC-RELATED"/>
    <property type="match status" value="1"/>
</dbReference>
<name>A0AAE0F2B2_9CHLO</name>
<reference evidence="9 10" key="1">
    <citation type="journal article" date="2015" name="Genome Biol. Evol.">
        <title>Comparative Genomics of a Bacterivorous Green Alga Reveals Evolutionary Causalities and Consequences of Phago-Mixotrophic Mode of Nutrition.</title>
        <authorList>
            <person name="Burns J.A."/>
            <person name="Paasch A."/>
            <person name="Narechania A."/>
            <person name="Kim E."/>
        </authorList>
    </citation>
    <scope>NUCLEOTIDE SEQUENCE [LARGE SCALE GENOMIC DNA]</scope>
    <source>
        <strain evidence="9 10">PLY_AMNH</strain>
    </source>
</reference>
<keyword evidence="7" id="KW-0998">Cell outer membrane</keyword>